<protein>
    <submittedName>
        <fullName evidence="5">Uncharacterized protein YgiM (DUF1202 family)</fullName>
    </submittedName>
</protein>
<dbReference type="InterPro" id="IPR006619">
    <property type="entry name" value="PGRP_domain_met/bac"/>
</dbReference>
<dbReference type="InterPro" id="IPR003646">
    <property type="entry name" value="SH3-like_bac-type"/>
</dbReference>
<proteinExistence type="inferred from homology"/>
<dbReference type="Gene3D" id="2.30.30.40">
    <property type="entry name" value="SH3 Domains"/>
    <property type="match status" value="2"/>
</dbReference>
<feature type="signal peptide" evidence="3">
    <location>
        <begin position="1"/>
        <end position="30"/>
    </location>
</feature>
<dbReference type="PANTHER" id="PTHR11022">
    <property type="entry name" value="PEPTIDOGLYCAN RECOGNITION PROTEIN"/>
    <property type="match status" value="1"/>
</dbReference>
<dbReference type="SMART" id="SM00644">
    <property type="entry name" value="Ami_2"/>
    <property type="match status" value="1"/>
</dbReference>
<dbReference type="SMART" id="SM00287">
    <property type="entry name" value="SH3b"/>
    <property type="match status" value="3"/>
</dbReference>
<feature type="compositionally biased region" description="Low complexity" evidence="2">
    <location>
        <begin position="52"/>
        <end position="73"/>
    </location>
</feature>
<evidence type="ECO:0000256" key="3">
    <source>
        <dbReference type="SAM" id="SignalP"/>
    </source>
</evidence>
<keyword evidence="6" id="KW-1185">Reference proteome</keyword>
<evidence type="ECO:0000256" key="1">
    <source>
        <dbReference type="ARBA" id="ARBA00007553"/>
    </source>
</evidence>
<organism evidence="5 6">
    <name type="scientific">Paeniglutamicibacter kerguelensis</name>
    <dbReference type="NCBI Taxonomy" id="254788"/>
    <lineage>
        <taxon>Bacteria</taxon>
        <taxon>Bacillati</taxon>
        <taxon>Actinomycetota</taxon>
        <taxon>Actinomycetes</taxon>
        <taxon>Micrococcales</taxon>
        <taxon>Micrococcaceae</taxon>
        <taxon>Paeniglutamicibacter</taxon>
    </lineage>
</organism>
<dbReference type="Gene3D" id="2.60.40.10">
    <property type="entry name" value="Immunoglobulins"/>
    <property type="match status" value="1"/>
</dbReference>
<dbReference type="Pfam" id="PF01510">
    <property type="entry name" value="Amidase_2"/>
    <property type="match status" value="1"/>
</dbReference>
<sequence length="762" mass="80806">MTTTSGGQVRRLRLPAALLTAALIATPTFAAPAFAAPSVLETTTLGAAGAGSVTEPEPESAPATAPATVTGEGLQQMAVPGVDETAAEDEGAREEATALTPPNLTDTVASIPAKDLNVATTEPDPADDDQLAALTAEKATKEFTAAGLTWTPDANDEVIEAAVRLREDGTWSEWTSLEVLNPGSEGEGTEAGTEPVLSLSADGIQARVLTASGETPADLKINLVAAGTLVTDSKPKATTAASTGTSVDGAALKPAVITRSEWGAKESQANTTTRRSAKLQAMYVHHTASKNTYTEKQAKDQIRGIFNYHTNVLKWDDIGYQFLVDRFGNIYEGRRGSMNDLIVGAQAGGYNANTIGVSALGNFDEVEPPEALVEALTRVLAWKGYQYNLNVKGTTTLTTSTVGPSTAKYKNGVQVTVPVILGHRNTNLTACPGRFLYSKLGSIRTEVSKRIAASTSKYGKAHAVLKAPAASGSYSGDSPVSRDGKIKLGWKSVSRATKYQIMVRSLSDSRIWWAGKTVTGTSADVTIAAGETAIFGIRARDDSGRVSSTTWLVQSTRPKAPIATRNYTRWTTAGLNLRKSADVDSDRLLTIPAGKKITVTATSGNWSRTTYGGKTGWVSSSYLSAVAKPAGKQYRYASTNTRLLKSASSTAAKVVRVSKYEKIQLLQTSNSWSKAKLGSNTGWVKTYKLSAAAPQGKMHRYAAINTKLLKSASPSATKVVSLPKRKKVQLLKTSNAWSKVKLGSKTGWVKSWKLYSKVPTSR</sequence>
<dbReference type="InterPro" id="IPR036505">
    <property type="entry name" value="Amidase/PGRP_sf"/>
</dbReference>
<accession>A0ABS4XCJ5</accession>
<feature type="domain" description="SH3b" evidence="4">
    <location>
        <begin position="562"/>
        <end position="627"/>
    </location>
</feature>
<evidence type="ECO:0000259" key="4">
    <source>
        <dbReference type="PROSITE" id="PS51781"/>
    </source>
</evidence>
<dbReference type="PANTHER" id="PTHR11022:SF41">
    <property type="entry name" value="PEPTIDOGLYCAN-RECOGNITION PROTEIN LC-RELATED"/>
    <property type="match status" value="1"/>
</dbReference>
<dbReference type="Gene3D" id="3.40.80.10">
    <property type="entry name" value="Peptidoglycan recognition protein-like"/>
    <property type="match status" value="1"/>
</dbReference>
<dbReference type="SMART" id="SM00701">
    <property type="entry name" value="PGRP"/>
    <property type="match status" value="1"/>
</dbReference>
<dbReference type="SUPFAM" id="SSF55846">
    <property type="entry name" value="N-acetylmuramoyl-L-alanine amidase-like"/>
    <property type="match status" value="1"/>
</dbReference>
<evidence type="ECO:0000313" key="6">
    <source>
        <dbReference type="Proteomes" id="UP001296993"/>
    </source>
</evidence>
<feature type="region of interest" description="Disordered" evidence="2">
    <location>
        <begin position="49"/>
        <end position="73"/>
    </location>
</feature>
<dbReference type="InterPro" id="IPR015510">
    <property type="entry name" value="PGRP"/>
</dbReference>
<dbReference type="PROSITE" id="PS51781">
    <property type="entry name" value="SH3B"/>
    <property type="match status" value="1"/>
</dbReference>
<keyword evidence="3" id="KW-0732">Signal</keyword>
<gene>
    <name evidence="5" type="ORF">JOF47_001705</name>
</gene>
<dbReference type="Pfam" id="PF08239">
    <property type="entry name" value="SH3_3"/>
    <property type="match status" value="1"/>
</dbReference>
<reference evidence="5 6" key="1">
    <citation type="submission" date="2021-03" db="EMBL/GenBank/DDBJ databases">
        <title>Sequencing the genomes of 1000 actinobacteria strains.</title>
        <authorList>
            <person name="Klenk H.-P."/>
        </authorList>
    </citation>
    <scope>NUCLEOTIDE SEQUENCE [LARGE SCALE GENOMIC DNA]</scope>
    <source>
        <strain evidence="5 6">DSM 15797</strain>
    </source>
</reference>
<dbReference type="InterPro" id="IPR013783">
    <property type="entry name" value="Ig-like_fold"/>
</dbReference>
<feature type="chain" id="PRO_5047290713" evidence="3">
    <location>
        <begin position="31"/>
        <end position="762"/>
    </location>
</feature>
<dbReference type="EMBL" id="JAGIOF010000001">
    <property type="protein sequence ID" value="MBP2386194.1"/>
    <property type="molecule type" value="Genomic_DNA"/>
</dbReference>
<dbReference type="CDD" id="cd06583">
    <property type="entry name" value="PGRP"/>
    <property type="match status" value="1"/>
</dbReference>
<name>A0ABS4XCJ5_9MICC</name>
<dbReference type="InterPro" id="IPR002502">
    <property type="entry name" value="Amidase_domain"/>
</dbReference>
<comment type="caution">
    <text evidence="5">The sequence shown here is derived from an EMBL/GenBank/DDBJ whole genome shotgun (WGS) entry which is preliminary data.</text>
</comment>
<dbReference type="RefSeq" id="WP_209997146.1">
    <property type="nucleotide sequence ID" value="NZ_BAAAJY010000019.1"/>
</dbReference>
<evidence type="ECO:0000313" key="5">
    <source>
        <dbReference type="EMBL" id="MBP2386194.1"/>
    </source>
</evidence>
<dbReference type="Proteomes" id="UP001296993">
    <property type="component" value="Unassembled WGS sequence"/>
</dbReference>
<comment type="similarity">
    <text evidence="1">Belongs to the N-acetylmuramoyl-L-alanine amidase 2 family.</text>
</comment>
<evidence type="ECO:0000256" key="2">
    <source>
        <dbReference type="SAM" id="MobiDB-lite"/>
    </source>
</evidence>